<proteinExistence type="predicted"/>
<dbReference type="EMBL" id="CP014229">
    <property type="protein sequence ID" value="AMD91295.1"/>
    <property type="molecule type" value="Genomic_DNA"/>
</dbReference>
<evidence type="ECO:0000313" key="2">
    <source>
        <dbReference type="EMBL" id="AMD91295.1"/>
    </source>
</evidence>
<reference evidence="3" key="1">
    <citation type="submission" date="2016-02" db="EMBL/GenBank/DDBJ databases">
        <authorList>
            <person name="Holder M.E."/>
            <person name="Ajami N.J."/>
            <person name="Petrosino J.F."/>
        </authorList>
    </citation>
    <scope>NUCLEOTIDE SEQUENCE [LARGE SCALE GENOMIC DNA]</scope>
    <source>
        <strain evidence="3">CCUG 45958</strain>
    </source>
</reference>
<evidence type="ECO:0000256" key="1">
    <source>
        <dbReference type="SAM" id="MobiDB-lite"/>
    </source>
</evidence>
<keyword evidence="3" id="KW-1185">Reference proteome</keyword>
<dbReference type="KEGG" id="dfi:AXF13_14805"/>
<protein>
    <submittedName>
        <fullName evidence="2">Uncharacterized protein</fullName>
    </submittedName>
</protein>
<gene>
    <name evidence="2" type="ORF">AXF13_14805</name>
</gene>
<dbReference type="AlphaFoldDB" id="A0A120KMH1"/>
<dbReference type="Proteomes" id="UP000069241">
    <property type="component" value="Chromosome"/>
</dbReference>
<dbReference type="STRING" id="44742.AXF13_14805"/>
<name>A0A120KMH1_9BACT</name>
<evidence type="ECO:0000313" key="3">
    <source>
        <dbReference type="Proteomes" id="UP000069241"/>
    </source>
</evidence>
<accession>A0A120KMH1</accession>
<organism evidence="2 3">
    <name type="scientific">Desulfovibrio fairfieldensis</name>
    <dbReference type="NCBI Taxonomy" id="44742"/>
    <lineage>
        <taxon>Bacteria</taxon>
        <taxon>Pseudomonadati</taxon>
        <taxon>Thermodesulfobacteriota</taxon>
        <taxon>Desulfovibrionia</taxon>
        <taxon>Desulfovibrionales</taxon>
        <taxon>Desulfovibrionaceae</taxon>
        <taxon>Desulfovibrio</taxon>
    </lineage>
</organism>
<sequence length="146" mass="16119">MEKLLARLAQQLDAIDEASLMSLWSKYATTASRFEPTKRWEEAALIFSLIQAKRWKNQLFNYYWSQQSRPGAQDQLEAPESLAPDFGLEPAEAPAAGQTGGQRIQDGRPARRCRVLAFHPAPGDSSAEADDIPTAPEDSGKPSTDD</sequence>
<feature type="region of interest" description="Disordered" evidence="1">
    <location>
        <begin position="70"/>
        <end position="146"/>
    </location>
</feature>
<dbReference type="RefSeq" id="WP_062254387.1">
    <property type="nucleotide sequence ID" value="NZ_CP014229.1"/>
</dbReference>